<dbReference type="InterPro" id="IPR013087">
    <property type="entry name" value="Znf_C2H2_type"/>
</dbReference>
<dbReference type="PANTHER" id="PTHR45993">
    <property type="entry name" value="B-CELL LYMPHOMA/LEUKEMIA 11"/>
    <property type="match status" value="1"/>
</dbReference>
<evidence type="ECO:0000256" key="9">
    <source>
        <dbReference type="ARBA" id="ARBA00023125"/>
    </source>
</evidence>
<feature type="domain" description="C2H2-type" evidence="14">
    <location>
        <begin position="228"/>
        <end position="255"/>
    </location>
</feature>
<keyword evidence="9" id="KW-0238">DNA-binding</keyword>
<feature type="domain" description="C2H2-type" evidence="14">
    <location>
        <begin position="312"/>
        <end position="339"/>
    </location>
</feature>
<keyword evidence="16" id="KW-1185">Reference proteome</keyword>
<organism evidence="15 16">
    <name type="scientific">Fundulus heteroclitus</name>
    <name type="common">Killifish</name>
    <name type="synonym">Mummichog</name>
    <dbReference type="NCBI Taxonomy" id="8078"/>
    <lineage>
        <taxon>Eukaryota</taxon>
        <taxon>Metazoa</taxon>
        <taxon>Chordata</taxon>
        <taxon>Craniata</taxon>
        <taxon>Vertebrata</taxon>
        <taxon>Euteleostomi</taxon>
        <taxon>Actinopterygii</taxon>
        <taxon>Neopterygii</taxon>
        <taxon>Teleostei</taxon>
        <taxon>Neoteleostei</taxon>
        <taxon>Acanthomorphata</taxon>
        <taxon>Ovalentaria</taxon>
        <taxon>Atherinomorphae</taxon>
        <taxon>Cyprinodontiformes</taxon>
        <taxon>Fundulidae</taxon>
        <taxon>Fundulus</taxon>
    </lineage>
</organism>
<comment type="subcellular location">
    <subcellularLocation>
        <location evidence="2">Nucleus</location>
    </subcellularLocation>
</comment>
<evidence type="ECO:0000256" key="11">
    <source>
        <dbReference type="ARBA" id="ARBA00023242"/>
    </source>
</evidence>
<dbReference type="PROSITE" id="PS50157">
    <property type="entry name" value="ZINC_FINGER_C2H2_2"/>
    <property type="match status" value="7"/>
</dbReference>
<feature type="domain" description="C2H2-type" evidence="14">
    <location>
        <begin position="284"/>
        <end position="311"/>
    </location>
</feature>
<protein>
    <recommendedName>
        <fullName evidence="14">C2H2-type domain-containing protein</fullName>
    </recommendedName>
</protein>
<evidence type="ECO:0000256" key="10">
    <source>
        <dbReference type="ARBA" id="ARBA00023163"/>
    </source>
</evidence>
<dbReference type="InterPro" id="IPR036236">
    <property type="entry name" value="Znf_C2H2_sf"/>
</dbReference>
<dbReference type="GO" id="GO:0005634">
    <property type="term" value="C:nucleus"/>
    <property type="evidence" value="ECO:0007669"/>
    <property type="project" value="UniProtKB-SubCell"/>
</dbReference>
<dbReference type="GeneTree" id="ENSGT00950000183052"/>
<name>A0A3Q2R2X0_FUNHE</name>
<accession>A0A3Q2R2X0</accession>
<keyword evidence="8" id="KW-0805">Transcription regulation</keyword>
<evidence type="ECO:0000313" key="16">
    <source>
        <dbReference type="Proteomes" id="UP000265000"/>
    </source>
</evidence>
<evidence type="ECO:0000256" key="4">
    <source>
        <dbReference type="ARBA" id="ARBA00022723"/>
    </source>
</evidence>
<dbReference type="STRING" id="8078.ENSFHEP00000034915"/>
<dbReference type="AlphaFoldDB" id="A0A3Q2R2X0"/>
<feature type="domain" description="C2H2-type" evidence="14">
    <location>
        <begin position="256"/>
        <end position="283"/>
    </location>
</feature>
<dbReference type="Pfam" id="PF13894">
    <property type="entry name" value="zf-C2H2_4"/>
    <property type="match status" value="4"/>
</dbReference>
<dbReference type="FunFam" id="3.30.160.60:FF:000966">
    <property type="entry name" value="ZFP90 zinc finger protein"/>
    <property type="match status" value="1"/>
</dbReference>
<evidence type="ECO:0000259" key="14">
    <source>
        <dbReference type="PROSITE" id="PS50157"/>
    </source>
</evidence>
<keyword evidence="4" id="KW-0479">Metal-binding</keyword>
<dbReference type="GO" id="GO:0000978">
    <property type="term" value="F:RNA polymerase II cis-regulatory region sequence-specific DNA binding"/>
    <property type="evidence" value="ECO:0007669"/>
    <property type="project" value="TreeGrafter"/>
</dbReference>
<evidence type="ECO:0000256" key="6">
    <source>
        <dbReference type="ARBA" id="ARBA00022771"/>
    </source>
</evidence>
<dbReference type="FunFam" id="3.30.160.60:FF:001049">
    <property type="entry name" value="zinc finger protein 319"/>
    <property type="match status" value="1"/>
</dbReference>
<feature type="domain" description="C2H2-type" evidence="14">
    <location>
        <begin position="172"/>
        <end position="199"/>
    </location>
</feature>
<dbReference type="SUPFAM" id="SSF57667">
    <property type="entry name" value="beta-beta-alpha zinc fingers"/>
    <property type="match status" value="4"/>
</dbReference>
<keyword evidence="11" id="KW-0539">Nucleus</keyword>
<dbReference type="PROSITE" id="PS00028">
    <property type="entry name" value="ZINC_FINGER_C2H2_1"/>
    <property type="match status" value="6"/>
</dbReference>
<dbReference type="Proteomes" id="UP000265000">
    <property type="component" value="Unplaced"/>
</dbReference>
<dbReference type="FunFam" id="3.30.160.60:FF:000912">
    <property type="entry name" value="Zinc finger protein 660"/>
    <property type="match status" value="1"/>
</dbReference>
<dbReference type="PANTHER" id="PTHR45993:SF10">
    <property type="entry name" value="ZINC FINGER PROTEIN 208 ISOFORM X1-RELATED"/>
    <property type="match status" value="1"/>
</dbReference>
<dbReference type="FunFam" id="3.30.160.60:FF:000711">
    <property type="entry name" value="zinc finger protein 697"/>
    <property type="match status" value="1"/>
</dbReference>
<dbReference type="GO" id="GO:0008270">
    <property type="term" value="F:zinc ion binding"/>
    <property type="evidence" value="ECO:0007669"/>
    <property type="project" value="UniProtKB-KW"/>
</dbReference>
<keyword evidence="10" id="KW-0804">Transcription</keyword>
<keyword evidence="5" id="KW-0677">Repeat</keyword>
<proteinExistence type="inferred from homology"/>
<dbReference type="InterPro" id="IPR051497">
    <property type="entry name" value="Dev/Hematopoietic_TF"/>
</dbReference>
<keyword evidence="7" id="KW-0862">Zinc</keyword>
<reference evidence="15" key="1">
    <citation type="submission" date="2025-08" db="UniProtKB">
        <authorList>
            <consortium name="Ensembl"/>
        </authorList>
    </citation>
    <scope>IDENTIFICATION</scope>
</reference>
<dbReference type="GO" id="GO:0003700">
    <property type="term" value="F:DNA-binding transcription factor activity"/>
    <property type="evidence" value="ECO:0007669"/>
    <property type="project" value="TreeGrafter"/>
</dbReference>
<feature type="domain" description="C2H2-type" evidence="14">
    <location>
        <begin position="200"/>
        <end position="227"/>
    </location>
</feature>
<reference evidence="15" key="2">
    <citation type="submission" date="2025-09" db="UniProtKB">
        <authorList>
            <consortium name="Ensembl"/>
        </authorList>
    </citation>
    <scope>IDENTIFICATION</scope>
</reference>
<evidence type="ECO:0000256" key="7">
    <source>
        <dbReference type="ARBA" id="ARBA00022833"/>
    </source>
</evidence>
<feature type="domain" description="C2H2-type" evidence="14">
    <location>
        <begin position="144"/>
        <end position="171"/>
    </location>
</feature>
<sequence>MFPADVQQKLIVKEEASLDHKPCANLHDPKPPHIKEEQEGVHISVRGDHEKSEQSPPFSQLYPDQIKGRELPEEKDGEQCIRIQDYGDNSLSLETQDTKKDQEDNDVKNPLSELKHLSDSGYKKCFVGKKNVDSWRKVQTGVKLSCEDCGITFIGKSDLYTHMKIHTEQKPFCCDICGKRFSKKAYLNTHMRIHTRQKPFCCDLCEQRFRQKGSLNRHMNIHTGQSPFCCDLCGKRFRQKGHFNKHMKSHTGQKPFCCDLCGQRFSEKGTLNTHMRIHSGQKPFCCDLCGKRFRQKGTLNTHLKIHREQKPFCCDLCGKRFSKKIYLNTHENPYRREAFLLSCM</sequence>
<dbReference type="GO" id="GO:0006357">
    <property type="term" value="P:regulation of transcription by RNA polymerase II"/>
    <property type="evidence" value="ECO:0007669"/>
    <property type="project" value="TreeGrafter"/>
</dbReference>
<dbReference type="Gene3D" id="3.30.160.60">
    <property type="entry name" value="Classic Zinc Finger"/>
    <property type="match status" value="7"/>
</dbReference>
<evidence type="ECO:0000313" key="15">
    <source>
        <dbReference type="Ensembl" id="ENSFHEP00000034915.1"/>
    </source>
</evidence>
<evidence type="ECO:0000256" key="5">
    <source>
        <dbReference type="ARBA" id="ARBA00022737"/>
    </source>
</evidence>
<dbReference type="FunFam" id="3.30.160.60:FF:000446">
    <property type="entry name" value="Zinc finger protein"/>
    <property type="match status" value="1"/>
</dbReference>
<comment type="similarity">
    <text evidence="3">Belongs to the krueppel C2H2-type zinc-finger protein family.</text>
</comment>
<evidence type="ECO:0000256" key="3">
    <source>
        <dbReference type="ARBA" id="ARBA00006991"/>
    </source>
</evidence>
<evidence type="ECO:0000256" key="1">
    <source>
        <dbReference type="ARBA" id="ARBA00003767"/>
    </source>
</evidence>
<dbReference type="Ensembl" id="ENSFHET00000035430.1">
    <property type="protein sequence ID" value="ENSFHEP00000034915.1"/>
    <property type="gene ID" value="ENSFHEG00000022892.1"/>
</dbReference>
<evidence type="ECO:0000256" key="2">
    <source>
        <dbReference type="ARBA" id="ARBA00004123"/>
    </source>
</evidence>
<dbReference type="FunFam" id="3.30.160.60:FF:001840">
    <property type="entry name" value="Paternally-expressed gene 3 protein"/>
    <property type="match status" value="1"/>
</dbReference>
<evidence type="ECO:0000256" key="8">
    <source>
        <dbReference type="ARBA" id="ARBA00023015"/>
    </source>
</evidence>
<evidence type="ECO:0000256" key="13">
    <source>
        <dbReference type="SAM" id="MobiDB-lite"/>
    </source>
</evidence>
<keyword evidence="6 12" id="KW-0863">Zinc-finger</keyword>
<evidence type="ECO:0000256" key="12">
    <source>
        <dbReference type="PROSITE-ProRule" id="PRU00042"/>
    </source>
</evidence>
<comment type="function">
    <text evidence="1">May be involved in transcriptional regulation.</text>
</comment>
<feature type="region of interest" description="Disordered" evidence="13">
    <location>
        <begin position="14"/>
        <end position="42"/>
    </location>
</feature>
<dbReference type="SMART" id="SM00355">
    <property type="entry name" value="ZnF_C2H2"/>
    <property type="match status" value="7"/>
</dbReference>
<dbReference type="Pfam" id="PF00096">
    <property type="entry name" value="zf-C2H2"/>
    <property type="match status" value="2"/>
</dbReference>